<feature type="domain" description="PH" evidence="8">
    <location>
        <begin position="1344"/>
        <end position="1447"/>
    </location>
</feature>
<accession>A0AB34JZK3</accession>
<dbReference type="Gene3D" id="1.20.58.530">
    <property type="match status" value="1"/>
</dbReference>
<feature type="binding site" evidence="6">
    <location>
        <begin position="157"/>
        <end position="164"/>
    </location>
    <ligand>
        <name>ATP</name>
        <dbReference type="ChEBI" id="CHEBI:30616"/>
    </ligand>
</feature>
<evidence type="ECO:0000259" key="8">
    <source>
        <dbReference type="PROSITE" id="PS50003"/>
    </source>
</evidence>
<dbReference type="InterPro" id="IPR001849">
    <property type="entry name" value="PH_domain"/>
</dbReference>
<dbReference type="Pfam" id="PF17820">
    <property type="entry name" value="PDZ_6"/>
    <property type="match status" value="1"/>
</dbReference>
<dbReference type="CDD" id="cd00124">
    <property type="entry name" value="MYSc"/>
    <property type="match status" value="1"/>
</dbReference>
<dbReference type="InterPro" id="IPR036961">
    <property type="entry name" value="Kinesin_motor_dom_sf"/>
</dbReference>
<keyword evidence="7" id="KW-0175">Coiled coil</keyword>
<dbReference type="SUPFAM" id="SSF50729">
    <property type="entry name" value="PH domain-like"/>
    <property type="match status" value="1"/>
</dbReference>
<keyword evidence="5 6" id="KW-0009">Actin-binding</keyword>
<name>A0AB34JZK3_PRYPA</name>
<dbReference type="PROSITE" id="PS51456">
    <property type="entry name" value="MYOSIN_MOTOR"/>
    <property type="match status" value="1"/>
</dbReference>
<keyword evidence="1 6" id="KW-0547">Nucleotide-binding</keyword>
<dbReference type="SMART" id="SM00233">
    <property type="entry name" value="PH"/>
    <property type="match status" value="2"/>
</dbReference>
<feature type="region of interest" description="Actin-binding" evidence="6">
    <location>
        <begin position="650"/>
        <end position="672"/>
    </location>
</feature>
<evidence type="ECO:0000259" key="9">
    <source>
        <dbReference type="PROSITE" id="PS50106"/>
    </source>
</evidence>
<feature type="domain" description="PDZ" evidence="9">
    <location>
        <begin position="1015"/>
        <end position="1082"/>
    </location>
</feature>
<dbReference type="Gene3D" id="3.40.850.10">
    <property type="entry name" value="Kinesin motor domain"/>
    <property type="match status" value="1"/>
</dbReference>
<gene>
    <name evidence="11" type="ORF">AB1Y20_015246</name>
</gene>
<dbReference type="PROSITE" id="PS50106">
    <property type="entry name" value="PDZ"/>
    <property type="match status" value="1"/>
</dbReference>
<dbReference type="Gene3D" id="2.30.29.30">
    <property type="entry name" value="Pleckstrin-homology domain (PH domain)/Phosphotyrosine-binding domain (PTB)"/>
    <property type="match status" value="1"/>
</dbReference>
<dbReference type="SUPFAM" id="SSF52540">
    <property type="entry name" value="P-loop containing nucleoside triphosphate hydrolases"/>
    <property type="match status" value="1"/>
</dbReference>
<evidence type="ECO:0000256" key="6">
    <source>
        <dbReference type="PROSITE-ProRule" id="PRU00782"/>
    </source>
</evidence>
<dbReference type="Gene3D" id="1.20.120.720">
    <property type="entry name" value="Myosin VI head, motor domain, U50 subdomain"/>
    <property type="match status" value="1"/>
</dbReference>
<evidence type="ECO:0000256" key="5">
    <source>
        <dbReference type="ARBA" id="ARBA00023203"/>
    </source>
</evidence>
<dbReference type="Pfam" id="PF00063">
    <property type="entry name" value="Myosin_head"/>
    <property type="match status" value="1"/>
</dbReference>
<dbReference type="CDD" id="cd00136">
    <property type="entry name" value="PDZ_canonical"/>
    <property type="match status" value="1"/>
</dbReference>
<dbReference type="PRINTS" id="PR00193">
    <property type="entry name" value="MYOSINHEAVY"/>
</dbReference>
<dbReference type="GO" id="GO:0005524">
    <property type="term" value="F:ATP binding"/>
    <property type="evidence" value="ECO:0007669"/>
    <property type="project" value="UniProtKB-UniRule"/>
</dbReference>
<comment type="caution">
    <text evidence="11">The sequence shown here is derived from an EMBL/GenBank/DDBJ whole genome shotgun (WGS) entry which is preliminary data.</text>
</comment>
<dbReference type="InterPro" id="IPR001478">
    <property type="entry name" value="PDZ"/>
</dbReference>
<evidence type="ECO:0000256" key="1">
    <source>
        <dbReference type="ARBA" id="ARBA00022741"/>
    </source>
</evidence>
<dbReference type="InterPro" id="IPR027417">
    <property type="entry name" value="P-loop_NTPase"/>
</dbReference>
<evidence type="ECO:0000256" key="4">
    <source>
        <dbReference type="ARBA" id="ARBA00023175"/>
    </source>
</evidence>
<dbReference type="Gene3D" id="2.30.42.10">
    <property type="match status" value="1"/>
</dbReference>
<organism evidence="11 12">
    <name type="scientific">Prymnesium parvum</name>
    <name type="common">Toxic golden alga</name>
    <dbReference type="NCBI Taxonomy" id="97485"/>
    <lineage>
        <taxon>Eukaryota</taxon>
        <taxon>Haptista</taxon>
        <taxon>Haptophyta</taxon>
        <taxon>Prymnesiophyceae</taxon>
        <taxon>Prymnesiales</taxon>
        <taxon>Prymnesiaceae</taxon>
        <taxon>Prymnesium</taxon>
    </lineage>
</organism>
<keyword evidence="3 6" id="KW-0518">Myosin</keyword>
<dbReference type="EMBL" id="JBGBPQ010000003">
    <property type="protein sequence ID" value="KAL1526537.1"/>
    <property type="molecule type" value="Genomic_DNA"/>
</dbReference>
<dbReference type="GO" id="GO:0016459">
    <property type="term" value="C:myosin complex"/>
    <property type="evidence" value="ECO:0007669"/>
    <property type="project" value="UniProtKB-KW"/>
</dbReference>
<dbReference type="Proteomes" id="UP001515480">
    <property type="component" value="Unassembled WGS sequence"/>
</dbReference>
<dbReference type="InterPro" id="IPR036034">
    <property type="entry name" value="PDZ_sf"/>
</dbReference>
<dbReference type="GO" id="GO:0005737">
    <property type="term" value="C:cytoplasm"/>
    <property type="evidence" value="ECO:0007669"/>
    <property type="project" value="TreeGrafter"/>
</dbReference>
<evidence type="ECO:0000256" key="2">
    <source>
        <dbReference type="ARBA" id="ARBA00022840"/>
    </source>
</evidence>
<dbReference type="Gene3D" id="1.10.10.820">
    <property type="match status" value="1"/>
</dbReference>
<keyword evidence="12" id="KW-1185">Reference proteome</keyword>
<evidence type="ECO:0000256" key="3">
    <source>
        <dbReference type="ARBA" id="ARBA00023123"/>
    </source>
</evidence>
<dbReference type="GO" id="GO:0000146">
    <property type="term" value="F:microfilament motor activity"/>
    <property type="evidence" value="ECO:0007669"/>
    <property type="project" value="TreeGrafter"/>
</dbReference>
<dbReference type="PROSITE" id="PS50003">
    <property type="entry name" value="PH_DOMAIN"/>
    <property type="match status" value="1"/>
</dbReference>
<keyword evidence="4 6" id="KW-0505">Motor protein</keyword>
<evidence type="ECO:0000256" key="7">
    <source>
        <dbReference type="SAM" id="Coils"/>
    </source>
</evidence>
<dbReference type="PANTHER" id="PTHR13140">
    <property type="entry name" value="MYOSIN"/>
    <property type="match status" value="1"/>
</dbReference>
<dbReference type="InterPro" id="IPR001609">
    <property type="entry name" value="Myosin_head_motor_dom-like"/>
</dbReference>
<dbReference type="InterPro" id="IPR041489">
    <property type="entry name" value="PDZ_6"/>
</dbReference>
<protein>
    <submittedName>
        <fullName evidence="11">Uncharacterized protein</fullName>
    </submittedName>
</protein>
<feature type="coiled-coil region" evidence="7">
    <location>
        <begin position="838"/>
        <end position="883"/>
    </location>
</feature>
<dbReference type="InterPro" id="IPR011993">
    <property type="entry name" value="PH-like_dom_sf"/>
</dbReference>
<reference evidence="11 12" key="1">
    <citation type="journal article" date="2024" name="Science">
        <title>Giant polyketide synthase enzymes in the biosynthesis of giant marine polyether toxins.</title>
        <authorList>
            <person name="Fallon T.R."/>
            <person name="Shende V.V."/>
            <person name="Wierzbicki I.H."/>
            <person name="Pendleton A.L."/>
            <person name="Watervoot N.F."/>
            <person name="Auber R.P."/>
            <person name="Gonzalez D.J."/>
            <person name="Wisecaver J.H."/>
            <person name="Moore B.S."/>
        </authorList>
    </citation>
    <scope>NUCLEOTIDE SEQUENCE [LARGE SCALE GENOMIC DNA]</scope>
    <source>
        <strain evidence="11 12">12B1</strain>
    </source>
</reference>
<evidence type="ECO:0000313" key="11">
    <source>
        <dbReference type="EMBL" id="KAL1526537.1"/>
    </source>
</evidence>
<keyword evidence="2 6" id="KW-0067">ATP-binding</keyword>
<dbReference type="GO" id="GO:0016020">
    <property type="term" value="C:membrane"/>
    <property type="evidence" value="ECO:0007669"/>
    <property type="project" value="TreeGrafter"/>
</dbReference>
<sequence>MPASESSLAVGAPVWVGGASSGEPYVPAVIVSDNSSQVCTVHCAGESNPREVRRDAVYERNPEGHRDDNCELLHLNEACVLRNVEHRFHEQRIYTWTSNVLVAVNPYEQFDQYSSEFMASLGKMKLGELPPHCFSIAEAAYRRMFRLRLSQSIIVSGESGSGKTTNINHVMRFLAQRSRTDSSIGAGLGQLLVHSNPVLEAFGNAQTVRNRNSSRFGKFVKVLFDDSGMRLSGMHLQTYLLEKVRVVSPGVGEQTFHIFYQMVAGASPEQREEWKIAAADEHSLFVNRAMLKKPAEFTESFEELRGSLTYLSIRDEQQMAIFRLMAGVLHLLDVEFVDLSHGTQRQSSETGCKPRDPMPMRQANWPHATFRASLLYSIAHGLKGQSARGHRRQHAFWAARVFHYVSCREKGQAIARRGYASETKVNKDAPPAGSAHFIGLLDMFGFEMFDLNGFEQLCINLANERLQQFFLGCVFKAEEEAHRTEGVPWPKDVQFNDNQGVIDLLTQRVLVILNEFSELKGASEAGFFERIGGICQRDPFFGSARKLKLRDSEGFVIRHFAGDVCYTSALVHSGKTPNSVPISEAELGVDTWLHKNKDRLLPELAAEIEASSFPLLAALFKGSARPLGMGRRTHGSSTKSTVAQRFSLDLERLLEDLSLSNAAFIRCVKPNSGAEARSFDSRLVLNQLRCLGTTDLVRLMHSSYPTRIPYSLLHGRYASGMPPMLANLQPREFWETIAHIYDVDKSDMYLGATKLFLRSGRGAFLEELSQMDIEQVMPMLMARIERMNMRRAAASKIAYQLRARVVRQRYLKQRGAASLLSTRWRSIQAKRQLAKLRQARAGKELAEAEARAKSETQEAKRRAEEAAIAAEKLATEAAAAREAQMAAAAAENAARKRAHQSLMPMVESNVERAARQAAAEAIQLEISFQQRHDEEPVAKRRTANALTRAQLQAVQELRLRLVDTVSPVDEKTLSRRGSTSDAVRYDMKLQKARRQSSAAVNSTTFPSLAEPQRMQISLVRDPLDGTLGIDLDQFAGVPTVAIVVPGGPAERQGAIRPGDVVEAINGISCATVADVIEVLSSAEVSAMSEVSMLLVRDPLFDVASNDLIVRELIEHESGVPALSGWVPCHCKLRSDRQLQIDKLNQIQGALQICVDLRASEGVQLVIMDDLEDSQSEFDLSCLQVRTASQVYEFRSDRRVNLARNRWLGAWRAPLEEMLMTSLQSLHQGWLFLLHTESGSCRRVLLDLSSRSELRFVNAQLCPERLALGYIDLAELQAIRLLSGVPEYASRIPELVGATHVLQLSSGSHAWLLTSTDNNALRRWASELRTEHKRALEALNQYTSMLLVDGHLDYRCEGDEWSRGYFKLTIGEGLQCFEQEPEVGSAAEMEALETIPMSQIACAVRAKGIDYYDWCIDVQTTDSDYIRVRPPSQLEMTRWLATINLRSLSFTTRRKEQSGSL</sequence>
<dbReference type="GO" id="GO:0007015">
    <property type="term" value="P:actin filament organization"/>
    <property type="evidence" value="ECO:0007669"/>
    <property type="project" value="TreeGrafter"/>
</dbReference>
<dbReference type="Gene3D" id="1.20.5.4820">
    <property type="match status" value="1"/>
</dbReference>
<dbReference type="SMART" id="SM00228">
    <property type="entry name" value="PDZ"/>
    <property type="match status" value="1"/>
</dbReference>
<dbReference type="SMART" id="SM00242">
    <property type="entry name" value="MYSc"/>
    <property type="match status" value="1"/>
</dbReference>
<dbReference type="PANTHER" id="PTHR13140:SF845">
    <property type="entry name" value="MYOSIN-LIKE PROTEIN"/>
    <property type="match status" value="1"/>
</dbReference>
<evidence type="ECO:0000259" key="10">
    <source>
        <dbReference type="PROSITE" id="PS51456"/>
    </source>
</evidence>
<dbReference type="SUPFAM" id="SSF50156">
    <property type="entry name" value="PDZ domain-like"/>
    <property type="match status" value="1"/>
</dbReference>
<feature type="domain" description="Myosin motor" evidence="10">
    <location>
        <begin position="64"/>
        <end position="770"/>
    </location>
</feature>
<comment type="similarity">
    <text evidence="6">Belongs to the TRAFAC class myosin-kinesin ATPase superfamily. Myosin family.</text>
</comment>
<dbReference type="GO" id="GO:0051015">
    <property type="term" value="F:actin filament binding"/>
    <property type="evidence" value="ECO:0007669"/>
    <property type="project" value="TreeGrafter"/>
</dbReference>
<evidence type="ECO:0000313" key="12">
    <source>
        <dbReference type="Proteomes" id="UP001515480"/>
    </source>
</evidence>
<proteinExistence type="inferred from homology"/>